<feature type="region of interest" description="Disordered" evidence="3">
    <location>
        <begin position="1"/>
        <end position="253"/>
    </location>
</feature>
<dbReference type="GO" id="GO:0006334">
    <property type="term" value="P:nucleosome assembly"/>
    <property type="evidence" value="ECO:0007669"/>
    <property type="project" value="TreeGrafter"/>
</dbReference>
<comment type="similarity">
    <text evidence="1">Belongs to the SPT2 family.</text>
</comment>
<dbReference type="GO" id="GO:0003677">
    <property type="term" value="F:DNA binding"/>
    <property type="evidence" value="ECO:0007669"/>
    <property type="project" value="TreeGrafter"/>
</dbReference>
<dbReference type="PANTHER" id="PTHR22691">
    <property type="entry name" value="YEAST SPT2-RELATED"/>
    <property type="match status" value="1"/>
</dbReference>
<dbReference type="Proteomes" id="UP000019375">
    <property type="component" value="Unassembled WGS sequence"/>
</dbReference>
<feature type="compositionally biased region" description="Acidic residues" evidence="3">
    <location>
        <begin position="242"/>
        <end position="253"/>
    </location>
</feature>
<keyword evidence="2" id="KW-0175">Coiled coil</keyword>
<feature type="compositionally biased region" description="Basic and acidic residues" evidence="3">
    <location>
        <begin position="86"/>
        <end position="97"/>
    </location>
</feature>
<dbReference type="EMBL" id="HG316455">
    <property type="protein sequence ID" value="CDF88510.1"/>
    <property type="molecule type" value="Genomic_DNA"/>
</dbReference>
<keyword evidence="5" id="KW-1185">Reference proteome</keyword>
<dbReference type="GO" id="GO:0005730">
    <property type="term" value="C:nucleolus"/>
    <property type="evidence" value="ECO:0007669"/>
    <property type="project" value="TreeGrafter"/>
</dbReference>
<dbReference type="GO" id="GO:0006360">
    <property type="term" value="P:transcription by RNA polymerase I"/>
    <property type="evidence" value="ECO:0007669"/>
    <property type="project" value="TreeGrafter"/>
</dbReference>
<proteinExistence type="inferred from homology"/>
<sequence length="340" mass="39743">MSFLSKISSIRKSIPVAQTKPKTETSKQKELYQAPTLLPKNYTREEDPAVRRLKERRQQELSKRGELSKKASAAKKSSAPRRRTKKDTDEDNRTETRFKKRPSGGAISSSSSRPTTVKKTEPLKKMSFEELMKQAENNAQTGGSKNSAVLPKKSSPNLQSRSRPHISKPGFKTSDRRKRGSSQEPVKPIPKPQQAQQQSHIKEPKPLKLAQPQNNFAKPNELIRRRLELKKQTFRSRRSKEDEYESDMDDFIEDDEAEEMSALGRDPGYDRDEIWAMFNRGKRRSDYAIDDDEEDDMEANEREIIEEEERARKMAKLEDKREEEWLRKHEEEKKRRKRTR</sequence>
<feature type="compositionally biased region" description="Basic and acidic residues" evidence="3">
    <location>
        <begin position="299"/>
        <end position="322"/>
    </location>
</feature>
<feature type="compositionally biased region" description="Polar residues" evidence="3">
    <location>
        <begin position="135"/>
        <end position="147"/>
    </location>
</feature>
<feature type="compositionally biased region" description="Acidic residues" evidence="3">
    <location>
        <begin position="288"/>
        <end position="298"/>
    </location>
</feature>
<feature type="compositionally biased region" description="Polar residues" evidence="3">
    <location>
        <begin position="1"/>
        <end position="11"/>
    </location>
</feature>
<feature type="compositionally biased region" description="Basic and acidic residues" evidence="3">
    <location>
        <begin position="118"/>
        <end position="133"/>
    </location>
</feature>
<name>A0A8J2X6N7_ZYGB2</name>
<dbReference type="GO" id="GO:0042393">
    <property type="term" value="F:histone binding"/>
    <property type="evidence" value="ECO:0007669"/>
    <property type="project" value="TreeGrafter"/>
</dbReference>
<feature type="compositionally biased region" description="Basic and acidic residues" evidence="3">
    <location>
        <begin position="221"/>
        <end position="231"/>
    </location>
</feature>
<dbReference type="OrthoDB" id="4035998at2759"/>
<organism evidence="4 5">
    <name type="scientific">Zygosaccharomyces bailii (strain CLIB 213 / ATCC 58445 / CBS 680 / BCRC 21525 / NBRC 1098 / NCYC 1416 / NRRL Y-2227)</name>
    <dbReference type="NCBI Taxonomy" id="1333698"/>
    <lineage>
        <taxon>Eukaryota</taxon>
        <taxon>Fungi</taxon>
        <taxon>Dikarya</taxon>
        <taxon>Ascomycota</taxon>
        <taxon>Saccharomycotina</taxon>
        <taxon>Saccharomycetes</taxon>
        <taxon>Saccharomycetales</taxon>
        <taxon>Saccharomycetaceae</taxon>
        <taxon>Zygosaccharomyces</taxon>
    </lineage>
</organism>
<gene>
    <name evidence="4" type="ORF">BN860_11914g</name>
</gene>
<dbReference type="PANTHER" id="PTHR22691:SF8">
    <property type="entry name" value="PROTEIN SPT2 HOMOLOG"/>
    <property type="match status" value="1"/>
</dbReference>
<accession>A0A8J2X6N7</accession>
<dbReference type="AlphaFoldDB" id="A0A8J2X6N7"/>
<dbReference type="SMART" id="SM00784">
    <property type="entry name" value="SPT2"/>
    <property type="match status" value="1"/>
</dbReference>
<dbReference type="InterPro" id="IPR013256">
    <property type="entry name" value="Chromatin_SPT2"/>
</dbReference>
<dbReference type="Pfam" id="PF08243">
    <property type="entry name" value="SPT2"/>
    <property type="match status" value="1"/>
</dbReference>
<feature type="region of interest" description="Disordered" evidence="3">
    <location>
        <begin position="282"/>
        <end position="322"/>
    </location>
</feature>
<protein>
    <submittedName>
        <fullName evidence="4">BN860_11914g1_1</fullName>
    </submittedName>
</protein>
<feature type="compositionally biased region" description="Basic and acidic residues" evidence="3">
    <location>
        <begin position="42"/>
        <end position="69"/>
    </location>
</feature>
<feature type="compositionally biased region" description="Basic and acidic residues" evidence="3">
    <location>
        <begin position="21"/>
        <end position="30"/>
    </location>
</feature>
<evidence type="ECO:0000256" key="1">
    <source>
        <dbReference type="ARBA" id="ARBA00006461"/>
    </source>
</evidence>
<reference evidence="5" key="1">
    <citation type="journal article" date="2013" name="Genome Announc.">
        <title>Genome sequence of the food spoilage yeast Zygosaccharomyces bailii CLIB 213(T).</title>
        <authorList>
            <person name="Galeote V."/>
            <person name="Bigey F."/>
            <person name="Devillers H."/>
            <person name="Neuveglise C."/>
            <person name="Dequin S."/>
        </authorList>
    </citation>
    <scope>NUCLEOTIDE SEQUENCE [LARGE SCALE GENOMIC DNA]</scope>
    <source>
        <strain evidence="5">CLIB 213 / ATCC 58445 / CBS 680 / CCRC 21525 / NBRC 1098 / NCYC 1416 / NRRL Y-2227</strain>
    </source>
</reference>
<evidence type="ECO:0000313" key="5">
    <source>
        <dbReference type="Proteomes" id="UP000019375"/>
    </source>
</evidence>
<evidence type="ECO:0000256" key="2">
    <source>
        <dbReference type="ARBA" id="ARBA00023054"/>
    </source>
</evidence>
<evidence type="ECO:0000313" key="4">
    <source>
        <dbReference type="EMBL" id="CDF88510.1"/>
    </source>
</evidence>
<evidence type="ECO:0000256" key="3">
    <source>
        <dbReference type="SAM" id="MobiDB-lite"/>
    </source>
</evidence>